<dbReference type="Pfam" id="PF02826">
    <property type="entry name" value="2-Hacid_dh_C"/>
    <property type="match status" value="1"/>
</dbReference>
<feature type="domain" description="D-isomer specific 2-hydroxyacid dehydrogenase catalytic" evidence="4">
    <location>
        <begin position="23"/>
        <end position="303"/>
    </location>
</feature>
<comment type="caution">
    <text evidence="6">The sequence shown here is derived from an EMBL/GenBank/DDBJ whole genome shotgun (WGS) entry which is preliminary data.</text>
</comment>
<dbReference type="Proteomes" id="UP000713596">
    <property type="component" value="Unassembled WGS sequence"/>
</dbReference>
<keyword evidence="2 3" id="KW-0560">Oxidoreductase</keyword>
<proteinExistence type="inferred from homology"/>
<name>A0A948T2U2_9FIRM</name>
<evidence type="ECO:0000256" key="3">
    <source>
        <dbReference type="RuleBase" id="RU003719"/>
    </source>
</evidence>
<evidence type="ECO:0000313" key="7">
    <source>
        <dbReference type="Proteomes" id="UP000713596"/>
    </source>
</evidence>
<reference evidence="6" key="2">
    <citation type="submission" date="2021-04" db="EMBL/GenBank/DDBJ databases">
        <authorList>
            <person name="Gilroy R."/>
        </authorList>
    </citation>
    <scope>NUCLEOTIDE SEQUENCE</scope>
    <source>
        <strain evidence="6">B5_2728</strain>
    </source>
</reference>
<dbReference type="PANTHER" id="PTHR42938">
    <property type="entry name" value="FORMATE DEHYDROGENASE 1"/>
    <property type="match status" value="1"/>
</dbReference>
<dbReference type="PROSITE" id="PS00670">
    <property type="entry name" value="D_2_HYDROXYACID_DH_2"/>
    <property type="match status" value="1"/>
</dbReference>
<dbReference type="AlphaFoldDB" id="A0A948T2U2"/>
<dbReference type="InterPro" id="IPR029753">
    <property type="entry name" value="D-isomer_DH_CS"/>
</dbReference>
<dbReference type="InterPro" id="IPR036291">
    <property type="entry name" value="NAD(P)-bd_dom_sf"/>
</dbReference>
<dbReference type="SUPFAM" id="SSF52283">
    <property type="entry name" value="Formate/glycerate dehydrogenase catalytic domain-like"/>
    <property type="match status" value="1"/>
</dbReference>
<evidence type="ECO:0000259" key="4">
    <source>
        <dbReference type="Pfam" id="PF00389"/>
    </source>
</evidence>
<evidence type="ECO:0000256" key="1">
    <source>
        <dbReference type="ARBA" id="ARBA00005854"/>
    </source>
</evidence>
<evidence type="ECO:0000313" key="6">
    <source>
        <dbReference type="EMBL" id="MBU3806388.1"/>
    </source>
</evidence>
<dbReference type="Gene3D" id="3.40.50.720">
    <property type="entry name" value="NAD(P)-binding Rossmann-like Domain"/>
    <property type="match status" value="2"/>
</dbReference>
<dbReference type="EMBL" id="JAHLFP010000047">
    <property type="protein sequence ID" value="MBU3806388.1"/>
    <property type="molecule type" value="Genomic_DNA"/>
</dbReference>
<feature type="domain" description="D-isomer specific 2-hydroxyacid dehydrogenase NAD-binding" evidence="5">
    <location>
        <begin position="93"/>
        <end position="271"/>
    </location>
</feature>
<dbReference type="InterPro" id="IPR006140">
    <property type="entry name" value="D-isomer_DH_NAD-bd"/>
</dbReference>
<reference evidence="6" key="1">
    <citation type="journal article" date="2021" name="PeerJ">
        <title>Extensive microbial diversity within the chicken gut microbiome revealed by metagenomics and culture.</title>
        <authorList>
            <person name="Gilroy R."/>
            <person name="Ravi A."/>
            <person name="Getino M."/>
            <person name="Pursley I."/>
            <person name="Horton D.L."/>
            <person name="Alikhan N.F."/>
            <person name="Baker D."/>
            <person name="Gharbi K."/>
            <person name="Hall N."/>
            <person name="Watson M."/>
            <person name="Adriaenssens E.M."/>
            <person name="Foster-Nyarko E."/>
            <person name="Jarju S."/>
            <person name="Secka A."/>
            <person name="Antonio M."/>
            <person name="Oren A."/>
            <person name="Chaudhuri R.R."/>
            <person name="La Ragione R."/>
            <person name="Hildebrand F."/>
            <person name="Pallen M.J."/>
        </authorList>
    </citation>
    <scope>NUCLEOTIDE SEQUENCE</scope>
    <source>
        <strain evidence="6">B5_2728</strain>
    </source>
</reference>
<dbReference type="Pfam" id="PF00389">
    <property type="entry name" value="2-Hacid_dh"/>
    <property type="match status" value="1"/>
</dbReference>
<accession>A0A948T2U2</accession>
<organism evidence="6 7">
    <name type="scientific">Candidatus Allofournierella pullistercoris</name>
    <dbReference type="NCBI Taxonomy" id="2838597"/>
    <lineage>
        <taxon>Bacteria</taxon>
        <taxon>Bacillati</taxon>
        <taxon>Bacillota</taxon>
        <taxon>Clostridia</taxon>
        <taxon>Eubacteriales</taxon>
        <taxon>Oscillospiraceae</taxon>
        <taxon>Allofournierella</taxon>
    </lineage>
</organism>
<comment type="similarity">
    <text evidence="1 3">Belongs to the D-isomer specific 2-hydroxyacid dehydrogenase family.</text>
</comment>
<sequence>MKVACLNPIAQVGLKRFGEGYELDAPLEQAEVALVRSANLHETALPSQLLAIGRAGAGVNNIPLERCAQQGIVVFNTPGANANAVKELVLAGMLLCCRDLLGGMDWVHSHKDSAQIAAETEKAKKQFAGFELVGKRLGIVGLGNIGIKLANAAVALGMEVRGYTLPLPQGEIPGLNPAVRLLDSPEELYAQSDFISLHLPLLADNAGMISQQVLDTMKPNAVLLNFSRDKLVDEEAVVRALQEGKLGRYVTDFPNPTVAGAEGVLVLPHLGASTQEAEDVCACMAVDEIKEYVEQGNLVHSVNFPPCSIGEKTDLPRICVLSKGVPADQLLEGMKVQTFKQAEGKEFGYLVADLAQKPELGEIERLESTPGVIRVRLIP</sequence>
<evidence type="ECO:0000256" key="2">
    <source>
        <dbReference type="ARBA" id="ARBA00023002"/>
    </source>
</evidence>
<dbReference type="CDD" id="cd12174">
    <property type="entry name" value="PGDH_like_3"/>
    <property type="match status" value="1"/>
</dbReference>
<dbReference type="PANTHER" id="PTHR42938:SF47">
    <property type="entry name" value="HYDROXYPYRUVATE REDUCTASE"/>
    <property type="match status" value="1"/>
</dbReference>
<dbReference type="SUPFAM" id="SSF51735">
    <property type="entry name" value="NAD(P)-binding Rossmann-fold domains"/>
    <property type="match status" value="1"/>
</dbReference>
<evidence type="ECO:0000259" key="5">
    <source>
        <dbReference type="Pfam" id="PF02826"/>
    </source>
</evidence>
<dbReference type="GO" id="GO:0051287">
    <property type="term" value="F:NAD binding"/>
    <property type="evidence" value="ECO:0007669"/>
    <property type="project" value="InterPro"/>
</dbReference>
<dbReference type="InterPro" id="IPR006139">
    <property type="entry name" value="D-isomer_2_OHA_DH_cat_dom"/>
</dbReference>
<gene>
    <name evidence="6" type="ORF">H9882_05795</name>
</gene>
<dbReference type="GO" id="GO:0016616">
    <property type="term" value="F:oxidoreductase activity, acting on the CH-OH group of donors, NAD or NADP as acceptor"/>
    <property type="evidence" value="ECO:0007669"/>
    <property type="project" value="InterPro"/>
</dbReference>
<protein>
    <submittedName>
        <fullName evidence="6">3-phosphoglycerate dehydrogenase</fullName>
    </submittedName>
</protein>